<comment type="caution">
    <text evidence="1">The sequence shown here is derived from an EMBL/GenBank/DDBJ whole genome shotgun (WGS) entry which is preliminary data.</text>
</comment>
<name>X1R1X2_9ZZZZ</name>
<dbReference type="AlphaFoldDB" id="X1R1X2"/>
<protein>
    <submittedName>
        <fullName evidence="1">Uncharacterized protein</fullName>
    </submittedName>
</protein>
<proteinExistence type="predicted"/>
<evidence type="ECO:0000313" key="1">
    <source>
        <dbReference type="EMBL" id="GAI74787.1"/>
    </source>
</evidence>
<organism evidence="1">
    <name type="scientific">marine sediment metagenome</name>
    <dbReference type="NCBI Taxonomy" id="412755"/>
    <lineage>
        <taxon>unclassified sequences</taxon>
        <taxon>metagenomes</taxon>
        <taxon>ecological metagenomes</taxon>
    </lineage>
</organism>
<sequence length="44" mass="4953">RAIAYLKMKNIPLLPETAKEKDGKLKAIYLAQEVSGFAIHLLQK</sequence>
<dbReference type="EMBL" id="BARW01011621">
    <property type="protein sequence ID" value="GAI74787.1"/>
    <property type="molecule type" value="Genomic_DNA"/>
</dbReference>
<gene>
    <name evidence="1" type="ORF">S12H4_22328</name>
</gene>
<reference evidence="1" key="1">
    <citation type="journal article" date="2014" name="Front. Microbiol.">
        <title>High frequency of phylogenetically diverse reductive dehalogenase-homologous genes in deep subseafloor sedimentary metagenomes.</title>
        <authorList>
            <person name="Kawai M."/>
            <person name="Futagami T."/>
            <person name="Toyoda A."/>
            <person name="Takaki Y."/>
            <person name="Nishi S."/>
            <person name="Hori S."/>
            <person name="Arai W."/>
            <person name="Tsubouchi T."/>
            <person name="Morono Y."/>
            <person name="Uchiyama I."/>
            <person name="Ito T."/>
            <person name="Fujiyama A."/>
            <person name="Inagaki F."/>
            <person name="Takami H."/>
        </authorList>
    </citation>
    <scope>NUCLEOTIDE SEQUENCE</scope>
    <source>
        <strain evidence="1">Expedition CK06-06</strain>
    </source>
</reference>
<feature type="non-terminal residue" evidence="1">
    <location>
        <position position="1"/>
    </location>
</feature>
<accession>X1R1X2</accession>